<feature type="compositionally biased region" description="Basic and acidic residues" evidence="1">
    <location>
        <begin position="59"/>
        <end position="75"/>
    </location>
</feature>
<dbReference type="Proteomes" id="UP000297716">
    <property type="component" value="Unassembled WGS sequence"/>
</dbReference>
<proteinExistence type="predicted"/>
<gene>
    <name evidence="2" type="ORF">E0Z10_g1383</name>
</gene>
<keyword evidence="3" id="KW-1185">Reference proteome</keyword>
<name>A0A4Z0ZCR1_9PEZI</name>
<protein>
    <submittedName>
        <fullName evidence="2">Uncharacterized protein</fullName>
    </submittedName>
</protein>
<organism evidence="2 3">
    <name type="scientific">Xylaria hypoxylon</name>
    <dbReference type="NCBI Taxonomy" id="37992"/>
    <lineage>
        <taxon>Eukaryota</taxon>
        <taxon>Fungi</taxon>
        <taxon>Dikarya</taxon>
        <taxon>Ascomycota</taxon>
        <taxon>Pezizomycotina</taxon>
        <taxon>Sordariomycetes</taxon>
        <taxon>Xylariomycetidae</taxon>
        <taxon>Xylariales</taxon>
        <taxon>Xylariaceae</taxon>
        <taxon>Xylaria</taxon>
    </lineage>
</organism>
<reference evidence="2 3" key="1">
    <citation type="submission" date="2019-03" db="EMBL/GenBank/DDBJ databases">
        <title>Draft genome sequence of Xylaria hypoxylon DSM 108379, a ubiquitous saprotrophic-parasitic fungi on hardwood.</title>
        <authorList>
            <person name="Buettner E."/>
            <person name="Leonhardt S."/>
            <person name="Gebauer A.M."/>
            <person name="Liers C."/>
            <person name="Hofrichter M."/>
            <person name="Kellner H."/>
        </authorList>
    </citation>
    <scope>NUCLEOTIDE SEQUENCE [LARGE SCALE GENOMIC DNA]</scope>
    <source>
        <strain evidence="2 3">DSM 108379</strain>
    </source>
</reference>
<dbReference type="STRING" id="37992.A0A4Z0ZCR1"/>
<evidence type="ECO:0000313" key="3">
    <source>
        <dbReference type="Proteomes" id="UP000297716"/>
    </source>
</evidence>
<evidence type="ECO:0000256" key="1">
    <source>
        <dbReference type="SAM" id="MobiDB-lite"/>
    </source>
</evidence>
<dbReference type="AlphaFoldDB" id="A0A4Z0ZCR1"/>
<evidence type="ECO:0000313" key="2">
    <source>
        <dbReference type="EMBL" id="TGJ87386.1"/>
    </source>
</evidence>
<feature type="compositionally biased region" description="Polar residues" evidence="1">
    <location>
        <begin position="1"/>
        <end position="25"/>
    </location>
</feature>
<feature type="region of interest" description="Disordered" evidence="1">
    <location>
        <begin position="1"/>
        <end position="119"/>
    </location>
</feature>
<dbReference type="EMBL" id="SKBN01000014">
    <property type="protein sequence ID" value="TGJ87386.1"/>
    <property type="molecule type" value="Genomic_DNA"/>
</dbReference>
<accession>A0A4Z0ZCR1</accession>
<comment type="caution">
    <text evidence="2">The sequence shown here is derived from an EMBL/GenBank/DDBJ whole genome shotgun (WGS) entry which is preliminary data.</text>
</comment>
<sequence length="165" mass="17371">MLLPTSSFMGSVSQDQPSSLGSSQAGMPPPSLAETIGKDRPDSPSLGNIGATRRTPPPNRDEVVSDLSRISEHHMSHLRNLSGATVSSTSAPSLPPSPPATQTGFPSPQSALDEHDAGDYVCVHQSRNAYPSRVPGTSSSLRLSIFRENTDDLGDSPTKAAHNTR</sequence>